<reference evidence="2" key="1">
    <citation type="submission" date="2016-05" db="EMBL/GenBank/DDBJ databases">
        <title>Comparative genomics of biotechnologically important yeasts.</title>
        <authorList>
            <consortium name="DOE Joint Genome Institute"/>
            <person name="Riley R."/>
            <person name="Haridas S."/>
            <person name="Wolfe K.H."/>
            <person name="Lopes M.R."/>
            <person name="Hittinger C.T."/>
            <person name="Goker M."/>
            <person name="Salamov A."/>
            <person name="Wisecaver J."/>
            <person name="Long T.M."/>
            <person name="Aerts A.L."/>
            <person name="Barry K."/>
            <person name="Choi C."/>
            <person name="Clum A."/>
            <person name="Coughlan A.Y."/>
            <person name="Deshpande S."/>
            <person name="Douglass A.P."/>
            <person name="Hanson S.J."/>
            <person name="Klenk H.-P."/>
            <person name="Labutti K."/>
            <person name="Lapidus A."/>
            <person name="Lindquist E."/>
            <person name="Lipzen A."/>
            <person name="Meier-Kolthoff J.P."/>
            <person name="Ohm R.A."/>
            <person name="Otillar R.P."/>
            <person name="Pangilinan J."/>
            <person name="Peng Y."/>
            <person name="Rokas A."/>
            <person name="Rosa C.A."/>
            <person name="Scheuner C."/>
            <person name="Sibirny A.A."/>
            <person name="Slot J.C."/>
            <person name="Stielow J.B."/>
            <person name="Sun H."/>
            <person name="Kurtzman C.P."/>
            <person name="Blackwell M."/>
            <person name="Grigoriev I.V."/>
            <person name="Jeffries T.W."/>
        </authorList>
    </citation>
    <scope>NUCLEOTIDE SEQUENCE [LARGE SCALE GENOMIC DNA]</scope>
    <source>
        <strain evidence="2">NRRL Y-12698</strain>
    </source>
</reference>
<proteinExistence type="predicted"/>
<dbReference type="GeneID" id="30144550"/>
<gene>
    <name evidence="1" type="ORF">BABINDRAFT_101722</name>
</gene>
<protein>
    <submittedName>
        <fullName evidence="1">Uncharacterized protein</fullName>
    </submittedName>
</protein>
<keyword evidence="2" id="KW-1185">Reference proteome</keyword>
<dbReference type="RefSeq" id="XP_018982505.1">
    <property type="nucleotide sequence ID" value="XM_019126696.1"/>
</dbReference>
<accession>A0A1E3QJK2</accession>
<sequence length="113" mass="12889">MARPMTMNNLITQLQIPETMDHLASLQVDPTFHDPKDRFRVSLYVLYIVDLGLLLAESGLETLLFIVEVSSMYANFLRSISNSISTYSAVKPRIRRNQSVATFHDDEISIDIK</sequence>
<dbReference type="AlphaFoldDB" id="A0A1E3QJK2"/>
<evidence type="ECO:0000313" key="1">
    <source>
        <dbReference type="EMBL" id="ODQ77177.1"/>
    </source>
</evidence>
<dbReference type="Proteomes" id="UP000094336">
    <property type="component" value="Unassembled WGS sequence"/>
</dbReference>
<dbReference type="EMBL" id="KV454442">
    <property type="protein sequence ID" value="ODQ77177.1"/>
    <property type="molecule type" value="Genomic_DNA"/>
</dbReference>
<organism evidence="1 2">
    <name type="scientific">Babjeviella inositovora NRRL Y-12698</name>
    <dbReference type="NCBI Taxonomy" id="984486"/>
    <lineage>
        <taxon>Eukaryota</taxon>
        <taxon>Fungi</taxon>
        <taxon>Dikarya</taxon>
        <taxon>Ascomycota</taxon>
        <taxon>Saccharomycotina</taxon>
        <taxon>Pichiomycetes</taxon>
        <taxon>Serinales incertae sedis</taxon>
        <taxon>Babjeviella</taxon>
    </lineage>
</organism>
<name>A0A1E3QJK2_9ASCO</name>
<evidence type="ECO:0000313" key="2">
    <source>
        <dbReference type="Proteomes" id="UP000094336"/>
    </source>
</evidence>